<evidence type="ECO:0000313" key="2">
    <source>
        <dbReference type="EMBL" id="CAH2216007.1"/>
    </source>
</evidence>
<dbReference type="Proteomes" id="UP000838756">
    <property type="component" value="Unassembled WGS sequence"/>
</dbReference>
<dbReference type="EMBL" id="CAKXAJ010013665">
    <property type="protein sequence ID" value="CAH2216007.1"/>
    <property type="molecule type" value="Genomic_DNA"/>
</dbReference>
<reference evidence="2" key="1">
    <citation type="submission" date="2022-03" db="EMBL/GenBank/DDBJ databases">
        <authorList>
            <person name="Lindestad O."/>
        </authorList>
    </citation>
    <scope>NUCLEOTIDE SEQUENCE</scope>
</reference>
<dbReference type="InterPro" id="IPR000477">
    <property type="entry name" value="RT_dom"/>
</dbReference>
<dbReference type="OrthoDB" id="7480422at2759"/>
<name>A0A8S4QPP4_9NEOP</name>
<keyword evidence="3" id="KW-1185">Reference proteome</keyword>
<gene>
    <name evidence="2" type="primary">jg25080</name>
    <name evidence="2" type="ORF">PAEG_LOCUS4085</name>
</gene>
<dbReference type="PANTHER" id="PTHR33332">
    <property type="entry name" value="REVERSE TRANSCRIPTASE DOMAIN-CONTAINING PROTEIN"/>
    <property type="match status" value="1"/>
</dbReference>
<feature type="domain" description="Reverse transcriptase" evidence="1">
    <location>
        <begin position="1"/>
        <end position="111"/>
    </location>
</feature>
<evidence type="ECO:0000259" key="1">
    <source>
        <dbReference type="PROSITE" id="PS50878"/>
    </source>
</evidence>
<evidence type="ECO:0000313" key="3">
    <source>
        <dbReference type="Proteomes" id="UP000838756"/>
    </source>
</evidence>
<dbReference type="AlphaFoldDB" id="A0A8S4QPP4"/>
<dbReference type="PROSITE" id="PS50878">
    <property type="entry name" value="RT_POL"/>
    <property type="match status" value="1"/>
</dbReference>
<proteinExistence type="predicted"/>
<comment type="caution">
    <text evidence="2">The sequence shown here is derived from an EMBL/GenBank/DDBJ whole genome shotgun (WGS) entry which is preliminary data.</text>
</comment>
<accession>A0A8S4QPP4</accession>
<organism evidence="2 3">
    <name type="scientific">Pararge aegeria aegeria</name>
    <dbReference type="NCBI Taxonomy" id="348720"/>
    <lineage>
        <taxon>Eukaryota</taxon>
        <taxon>Metazoa</taxon>
        <taxon>Ecdysozoa</taxon>
        <taxon>Arthropoda</taxon>
        <taxon>Hexapoda</taxon>
        <taxon>Insecta</taxon>
        <taxon>Pterygota</taxon>
        <taxon>Neoptera</taxon>
        <taxon>Endopterygota</taxon>
        <taxon>Lepidoptera</taxon>
        <taxon>Glossata</taxon>
        <taxon>Ditrysia</taxon>
        <taxon>Papilionoidea</taxon>
        <taxon>Nymphalidae</taxon>
        <taxon>Satyrinae</taxon>
        <taxon>Satyrini</taxon>
        <taxon>Parargina</taxon>
        <taxon>Pararge</taxon>
    </lineage>
</organism>
<sequence length="315" mass="35606">MAINAGVPQGSVLSATLFLLHINDLLKPGIFGYADDSTVTERYMPGPRASGAEILGHREALVERINLTLNEVSDWGDANLVKFNATKTQACLFTTKRSPFPLTPTFRGISLPITDSLELLGVNISSNLNFGQYIESRAKTAGKKLGILNKVKRYFTPEQLLTLYQAQVRSCMEYCSHLWDGSAKYQLDALDSVDRRARRLIGDLANKKLKSLEHRRKVACLSVFYRIYFGECAQELFDLVPPSPFYHRTARHRKDLHPYVVDIPRTRTKRFASSFLIRTARIWNALPASIFPSSYNISTFKSRVNRHLLGKRAPP</sequence>
<protein>
    <submittedName>
        <fullName evidence="2">Jg25080 protein</fullName>
    </submittedName>
</protein>